<dbReference type="RefSeq" id="WP_015185951.1">
    <property type="nucleotide sequence ID" value="NC_019738.1"/>
</dbReference>
<dbReference type="AlphaFoldDB" id="K9WNQ7"/>
<evidence type="ECO:0000313" key="2">
    <source>
        <dbReference type="Proteomes" id="UP000010471"/>
    </source>
</evidence>
<proteinExistence type="predicted"/>
<evidence type="ECO:0000313" key="1">
    <source>
        <dbReference type="EMBL" id="AFZ21823.1"/>
    </source>
</evidence>
<dbReference type="EMBL" id="CP003630">
    <property type="protein sequence ID" value="AFZ21823.1"/>
    <property type="molecule type" value="Genomic_DNA"/>
</dbReference>
<reference evidence="1 2" key="1">
    <citation type="submission" date="2012-06" db="EMBL/GenBank/DDBJ databases">
        <title>Finished chromosome of genome of Microcoleus sp. PCC 7113.</title>
        <authorList>
            <consortium name="US DOE Joint Genome Institute"/>
            <person name="Gugger M."/>
            <person name="Coursin T."/>
            <person name="Rippka R."/>
            <person name="Tandeau De Marsac N."/>
            <person name="Huntemann M."/>
            <person name="Wei C.-L."/>
            <person name="Han J."/>
            <person name="Detter J.C."/>
            <person name="Han C."/>
            <person name="Tapia R."/>
            <person name="Chen A."/>
            <person name="Kyrpides N."/>
            <person name="Mavromatis K."/>
            <person name="Markowitz V."/>
            <person name="Szeto E."/>
            <person name="Ivanova N."/>
            <person name="Pagani I."/>
            <person name="Pati A."/>
            <person name="Goodwin L."/>
            <person name="Nordberg H.P."/>
            <person name="Cantor M.N."/>
            <person name="Hua S.X."/>
            <person name="Woyke T."/>
            <person name="Kerfeld C.A."/>
        </authorList>
    </citation>
    <scope>NUCLEOTIDE SEQUENCE [LARGE SCALE GENOMIC DNA]</scope>
    <source>
        <strain evidence="1 2">PCC 7113</strain>
    </source>
</reference>
<accession>K9WNQ7</accession>
<name>K9WNQ7_9CYAN</name>
<dbReference type="HOGENOM" id="CLU_182238_0_0_3"/>
<gene>
    <name evidence="1" type="ORF">Mic7113_6233</name>
</gene>
<organism evidence="1 2">
    <name type="scientific">Allocoleopsis franciscana PCC 7113</name>
    <dbReference type="NCBI Taxonomy" id="1173027"/>
    <lineage>
        <taxon>Bacteria</taxon>
        <taxon>Bacillati</taxon>
        <taxon>Cyanobacteriota</taxon>
        <taxon>Cyanophyceae</taxon>
        <taxon>Coleofasciculales</taxon>
        <taxon>Coleofasciculaceae</taxon>
        <taxon>Allocoleopsis</taxon>
        <taxon>Allocoleopsis franciscana</taxon>
    </lineage>
</organism>
<dbReference type="Proteomes" id="UP000010471">
    <property type="component" value="Chromosome"/>
</dbReference>
<dbReference type="OrthoDB" id="573660at2"/>
<dbReference type="PATRIC" id="fig|1173027.3.peg.6902"/>
<keyword evidence="2" id="KW-1185">Reference proteome</keyword>
<dbReference type="KEGG" id="mic:Mic7113_6233"/>
<dbReference type="eggNOG" id="ENOG50331FS">
    <property type="taxonomic scope" value="Bacteria"/>
</dbReference>
<sequence>MDKPPFYDEFTLSETAVKMGKQAMDLGLIPSFVVRYFSDSQQFYIPDEKKAEPYTPEEAYLHLKKLVESSGQ</sequence>
<protein>
    <submittedName>
        <fullName evidence="1">Uncharacterized protein</fullName>
    </submittedName>
</protein>